<dbReference type="AlphaFoldDB" id="A0A2V3U8L5"/>
<evidence type="ECO:0000256" key="1">
    <source>
        <dbReference type="SAM" id="MobiDB-lite"/>
    </source>
</evidence>
<gene>
    <name evidence="2" type="ORF">C7450_105401</name>
</gene>
<accession>A0A2V3U8L5</accession>
<proteinExistence type="predicted"/>
<reference evidence="2 3" key="1">
    <citation type="submission" date="2018-05" db="EMBL/GenBank/DDBJ databases">
        <title>Genomic Encyclopedia of Type Strains, Phase IV (KMG-IV): sequencing the most valuable type-strain genomes for metagenomic binning, comparative biology and taxonomic classification.</title>
        <authorList>
            <person name="Goeker M."/>
        </authorList>
    </citation>
    <scope>NUCLEOTIDE SEQUENCE [LARGE SCALE GENOMIC DNA]</scope>
    <source>
        <strain evidence="2 3">DSM 6462</strain>
    </source>
</reference>
<feature type="region of interest" description="Disordered" evidence="1">
    <location>
        <begin position="25"/>
        <end position="45"/>
    </location>
</feature>
<protein>
    <submittedName>
        <fullName evidence="2">Uncharacterized protein</fullName>
    </submittedName>
</protein>
<comment type="caution">
    <text evidence="2">The sequence shown here is derived from an EMBL/GenBank/DDBJ whole genome shotgun (WGS) entry which is preliminary data.</text>
</comment>
<organism evidence="2 3">
    <name type="scientific">Chelatococcus asaccharovorans</name>
    <dbReference type="NCBI Taxonomy" id="28210"/>
    <lineage>
        <taxon>Bacteria</taxon>
        <taxon>Pseudomonadati</taxon>
        <taxon>Pseudomonadota</taxon>
        <taxon>Alphaproteobacteria</taxon>
        <taxon>Hyphomicrobiales</taxon>
        <taxon>Chelatococcaceae</taxon>
        <taxon>Chelatococcus</taxon>
    </lineage>
</organism>
<evidence type="ECO:0000313" key="2">
    <source>
        <dbReference type="EMBL" id="PXW59050.1"/>
    </source>
</evidence>
<keyword evidence="3" id="KW-1185">Reference proteome</keyword>
<dbReference type="EMBL" id="QJJK01000005">
    <property type="protein sequence ID" value="PXW59050.1"/>
    <property type="molecule type" value="Genomic_DNA"/>
</dbReference>
<name>A0A2V3U8L5_9HYPH</name>
<sequence length="45" mass="5109">MTHSRPRGTFADVVVLRALREAPELRGNPVRRSSRTPMLELPPQL</sequence>
<evidence type="ECO:0000313" key="3">
    <source>
        <dbReference type="Proteomes" id="UP000248021"/>
    </source>
</evidence>
<dbReference type="Proteomes" id="UP000248021">
    <property type="component" value="Unassembled WGS sequence"/>
</dbReference>